<reference evidence="2" key="1">
    <citation type="submission" date="2022-03" db="EMBL/GenBank/DDBJ databases">
        <title>A functionally conserved STORR gene fusion in Papaver species that diverged 16.8 million years ago.</title>
        <authorList>
            <person name="Catania T."/>
        </authorList>
    </citation>
    <scope>NUCLEOTIDE SEQUENCE</scope>
    <source>
        <strain evidence="2">S-191538</strain>
    </source>
</reference>
<protein>
    <submittedName>
        <fullName evidence="2">Uncharacterized protein</fullName>
    </submittedName>
</protein>
<keyword evidence="3" id="KW-1185">Reference proteome</keyword>
<dbReference type="AlphaFoldDB" id="A0AA41VYV8"/>
<feature type="signal peptide" evidence="1">
    <location>
        <begin position="1"/>
        <end position="25"/>
    </location>
</feature>
<gene>
    <name evidence="2" type="ORF">MKW94_027214</name>
</gene>
<evidence type="ECO:0000313" key="3">
    <source>
        <dbReference type="Proteomes" id="UP001177140"/>
    </source>
</evidence>
<organism evidence="2 3">
    <name type="scientific">Papaver nudicaule</name>
    <name type="common">Iceland poppy</name>
    <dbReference type="NCBI Taxonomy" id="74823"/>
    <lineage>
        <taxon>Eukaryota</taxon>
        <taxon>Viridiplantae</taxon>
        <taxon>Streptophyta</taxon>
        <taxon>Embryophyta</taxon>
        <taxon>Tracheophyta</taxon>
        <taxon>Spermatophyta</taxon>
        <taxon>Magnoliopsida</taxon>
        <taxon>Ranunculales</taxon>
        <taxon>Papaveraceae</taxon>
        <taxon>Papaveroideae</taxon>
        <taxon>Papaver</taxon>
    </lineage>
</organism>
<keyword evidence="1" id="KW-0732">Signal</keyword>
<evidence type="ECO:0000256" key="1">
    <source>
        <dbReference type="SAM" id="SignalP"/>
    </source>
</evidence>
<feature type="chain" id="PRO_5041241442" evidence="1">
    <location>
        <begin position="26"/>
        <end position="126"/>
    </location>
</feature>
<comment type="caution">
    <text evidence="2">The sequence shown here is derived from an EMBL/GenBank/DDBJ whole genome shotgun (WGS) entry which is preliminary data.</text>
</comment>
<accession>A0AA41VYV8</accession>
<name>A0AA41VYV8_PAPNU</name>
<sequence>MATKISLLVLFLCAIVGLSSQMTLAESNTVDIKSLSGSEMCRAGEHYEIFLCGPTTVCTCCSNNCKIRCERIGSTVESEKCTKFTNAAGSPTTRCQCCCKKLTPPPSRLATPAVTIPLPPLLKKDQ</sequence>
<dbReference type="EMBL" id="JAJJMA010323290">
    <property type="protein sequence ID" value="MCL7050061.1"/>
    <property type="molecule type" value="Genomic_DNA"/>
</dbReference>
<evidence type="ECO:0000313" key="2">
    <source>
        <dbReference type="EMBL" id="MCL7050061.1"/>
    </source>
</evidence>
<proteinExistence type="predicted"/>
<dbReference type="Proteomes" id="UP001177140">
    <property type="component" value="Unassembled WGS sequence"/>
</dbReference>